<protein>
    <submittedName>
        <fullName evidence="1">Uncharacterized protein</fullName>
    </submittedName>
</protein>
<sequence length="171" mass="20285">MGQQKFKVNKYFVTIEIYSTHKRQPQKQLSNQSFISNHDIYKSQFLKKSVLTFMVKIFKSKPIKQEKQLNLKDCLKSQGGEFIFFKIMFLNGYQNWRYGIANKQLKKNYYDLEKIVSVFIISLVTIEQERAFLGLGFIKDIGIIDIKIHVISKIKFNNQNYFINSKFDKIS</sequence>
<keyword evidence="2" id="KW-1185">Reference proteome</keyword>
<gene>
    <name evidence="1" type="ORF">PSON_ATCC_30995.1.T0840078</name>
</gene>
<proteinExistence type="predicted"/>
<evidence type="ECO:0000313" key="2">
    <source>
        <dbReference type="Proteomes" id="UP000692954"/>
    </source>
</evidence>
<reference evidence="1" key="1">
    <citation type="submission" date="2021-01" db="EMBL/GenBank/DDBJ databases">
        <authorList>
            <consortium name="Genoscope - CEA"/>
            <person name="William W."/>
        </authorList>
    </citation>
    <scope>NUCLEOTIDE SEQUENCE</scope>
</reference>
<comment type="caution">
    <text evidence="1">The sequence shown here is derived from an EMBL/GenBank/DDBJ whole genome shotgun (WGS) entry which is preliminary data.</text>
</comment>
<dbReference type="EMBL" id="CAJJDN010000084">
    <property type="protein sequence ID" value="CAD8105291.1"/>
    <property type="molecule type" value="Genomic_DNA"/>
</dbReference>
<accession>A0A8S1PQK7</accession>
<dbReference type="AlphaFoldDB" id="A0A8S1PQK7"/>
<name>A0A8S1PQK7_9CILI</name>
<evidence type="ECO:0000313" key="1">
    <source>
        <dbReference type="EMBL" id="CAD8105291.1"/>
    </source>
</evidence>
<dbReference type="Proteomes" id="UP000692954">
    <property type="component" value="Unassembled WGS sequence"/>
</dbReference>
<organism evidence="1 2">
    <name type="scientific">Paramecium sonneborni</name>
    <dbReference type="NCBI Taxonomy" id="65129"/>
    <lineage>
        <taxon>Eukaryota</taxon>
        <taxon>Sar</taxon>
        <taxon>Alveolata</taxon>
        <taxon>Ciliophora</taxon>
        <taxon>Intramacronucleata</taxon>
        <taxon>Oligohymenophorea</taxon>
        <taxon>Peniculida</taxon>
        <taxon>Parameciidae</taxon>
        <taxon>Paramecium</taxon>
    </lineage>
</organism>